<dbReference type="PANTHER" id="PTHR11177">
    <property type="entry name" value="CHITINASE"/>
    <property type="match status" value="1"/>
</dbReference>
<keyword evidence="3" id="KW-0146">Chitin degradation</keyword>
<dbReference type="PROSITE" id="PS51910">
    <property type="entry name" value="GH18_2"/>
    <property type="match status" value="1"/>
</dbReference>
<keyword evidence="4" id="KW-0119">Carbohydrate metabolism</keyword>
<sequence>MAYYPDWTSAAFPPEKVDFGRYDWVDFAFAVPLSDFSLGWDGSDDDPDVLRRLVAAAHQAGKKVKVSVGGWTGSKYFSAAVATAQSRETFAGSILGMYNQYGVDGIDIDWEFPGQSGNDGNGESPGDAANFLSFLQLLRTTLPPQAKITAATMTVPWADAQGNPLKDVSAFAQVLDWILIMNYDTWGSSSPPGPNAPLSNACHNSTQSSASAVAGVATWTAAGFPASQIVLGVPSYGYIARSASDALTTRALVSRRPRHVPMHLDGPAGDALGTDALDDPLLHAAGAPGAAPAVTNEDGGADAGQVQFRDLVGQGVLQYVPAWSTSAAARVASGDPGDAPSDAVDASDDAGAAAAGGPGDPDAALSTLSFAGHTIANVFTAADGFERRWDACSSTPYLRSAAARQVVAYDDPQSLEMKATFARYAGLRGVNLFDIHGDTDNADLADALRRGLGL</sequence>
<name>A0A0C3NC82_PHLG1</name>
<dbReference type="GO" id="GO:0005576">
    <property type="term" value="C:extracellular region"/>
    <property type="evidence" value="ECO:0007669"/>
    <property type="project" value="TreeGrafter"/>
</dbReference>
<keyword evidence="6" id="KW-0624">Polysaccharide degradation</keyword>
<dbReference type="AlphaFoldDB" id="A0A0C3NC82"/>
<keyword evidence="2 7" id="KW-0378">Hydrolase</keyword>
<dbReference type="InterPro" id="IPR011583">
    <property type="entry name" value="Chitinase_II/V-like_cat"/>
</dbReference>
<keyword evidence="12" id="KW-1185">Reference proteome</keyword>
<feature type="compositionally biased region" description="Low complexity" evidence="9">
    <location>
        <begin position="282"/>
        <end position="293"/>
    </location>
</feature>
<dbReference type="SUPFAM" id="SSF51445">
    <property type="entry name" value="(Trans)glycosidases"/>
    <property type="match status" value="1"/>
</dbReference>
<dbReference type="PROSITE" id="PS01095">
    <property type="entry name" value="GH18_1"/>
    <property type="match status" value="1"/>
</dbReference>
<dbReference type="GO" id="GO:0000272">
    <property type="term" value="P:polysaccharide catabolic process"/>
    <property type="evidence" value="ECO:0007669"/>
    <property type="project" value="UniProtKB-KW"/>
</dbReference>
<dbReference type="OrthoDB" id="73875at2759"/>
<evidence type="ECO:0000256" key="8">
    <source>
        <dbReference type="RuleBase" id="RU004453"/>
    </source>
</evidence>
<feature type="region of interest" description="Disordered" evidence="9">
    <location>
        <begin position="262"/>
        <end position="298"/>
    </location>
</feature>
<evidence type="ECO:0000256" key="7">
    <source>
        <dbReference type="RuleBase" id="RU000489"/>
    </source>
</evidence>
<dbReference type="InterPro" id="IPR001223">
    <property type="entry name" value="Glyco_hydro18_cat"/>
</dbReference>
<organism evidence="11 12">
    <name type="scientific">Phlebiopsis gigantea (strain 11061_1 CR5-6)</name>
    <name type="common">White-rot fungus</name>
    <name type="synonym">Peniophora gigantea</name>
    <dbReference type="NCBI Taxonomy" id="745531"/>
    <lineage>
        <taxon>Eukaryota</taxon>
        <taxon>Fungi</taxon>
        <taxon>Dikarya</taxon>
        <taxon>Basidiomycota</taxon>
        <taxon>Agaricomycotina</taxon>
        <taxon>Agaricomycetes</taxon>
        <taxon>Polyporales</taxon>
        <taxon>Phanerochaetaceae</taxon>
        <taxon>Phlebiopsis</taxon>
    </lineage>
</organism>
<evidence type="ECO:0000256" key="9">
    <source>
        <dbReference type="SAM" id="MobiDB-lite"/>
    </source>
</evidence>
<dbReference type="SMART" id="SM00636">
    <property type="entry name" value="Glyco_18"/>
    <property type="match status" value="1"/>
</dbReference>
<evidence type="ECO:0000256" key="6">
    <source>
        <dbReference type="ARBA" id="ARBA00023326"/>
    </source>
</evidence>
<comment type="catalytic activity">
    <reaction evidence="1">
        <text>Random endo-hydrolysis of N-acetyl-beta-D-glucosaminide (1-&gt;4)-beta-linkages in chitin and chitodextrins.</text>
        <dbReference type="EC" id="3.2.1.14"/>
    </reaction>
</comment>
<feature type="domain" description="GH18" evidence="10">
    <location>
        <begin position="1"/>
        <end position="454"/>
    </location>
</feature>
<dbReference type="GO" id="GO:0008843">
    <property type="term" value="F:endochitinase activity"/>
    <property type="evidence" value="ECO:0007669"/>
    <property type="project" value="UniProtKB-EC"/>
</dbReference>
<feature type="compositionally biased region" description="Low complexity" evidence="9">
    <location>
        <begin position="334"/>
        <end position="353"/>
    </location>
</feature>
<dbReference type="Gene3D" id="3.10.50.10">
    <property type="match status" value="1"/>
</dbReference>
<keyword evidence="5 7" id="KW-0326">Glycosidase</keyword>
<accession>A0A0C3NC82</accession>
<dbReference type="STRING" id="745531.A0A0C3NC82"/>
<proteinExistence type="inferred from homology"/>
<dbReference type="Proteomes" id="UP000053257">
    <property type="component" value="Unassembled WGS sequence"/>
</dbReference>
<evidence type="ECO:0000256" key="1">
    <source>
        <dbReference type="ARBA" id="ARBA00000822"/>
    </source>
</evidence>
<dbReference type="GO" id="GO:0008061">
    <property type="term" value="F:chitin binding"/>
    <property type="evidence" value="ECO:0007669"/>
    <property type="project" value="InterPro"/>
</dbReference>
<dbReference type="EMBL" id="KN840702">
    <property type="protein sequence ID" value="KIP02119.1"/>
    <property type="molecule type" value="Genomic_DNA"/>
</dbReference>
<protein>
    <submittedName>
        <fullName evidence="11">Glycoside hydrolase family 18 protein</fullName>
    </submittedName>
</protein>
<dbReference type="InterPro" id="IPR001579">
    <property type="entry name" value="Glyco_hydro_18_chit_AS"/>
</dbReference>
<evidence type="ECO:0000256" key="4">
    <source>
        <dbReference type="ARBA" id="ARBA00023277"/>
    </source>
</evidence>
<dbReference type="PANTHER" id="PTHR11177:SF392">
    <property type="entry name" value="HAP41P"/>
    <property type="match status" value="1"/>
</dbReference>
<evidence type="ECO:0000256" key="5">
    <source>
        <dbReference type="ARBA" id="ARBA00023295"/>
    </source>
</evidence>
<dbReference type="Gene3D" id="3.20.20.80">
    <property type="entry name" value="Glycosidases"/>
    <property type="match status" value="2"/>
</dbReference>
<dbReference type="HOGENOM" id="CLU_002833_6_2_1"/>
<comment type="similarity">
    <text evidence="8">Belongs to the glycosyl hydrolase 18 family.</text>
</comment>
<reference evidence="11 12" key="1">
    <citation type="journal article" date="2014" name="PLoS Genet.">
        <title>Analysis of the Phlebiopsis gigantea genome, transcriptome and secretome provides insight into its pioneer colonization strategies of wood.</title>
        <authorList>
            <person name="Hori C."/>
            <person name="Ishida T."/>
            <person name="Igarashi K."/>
            <person name="Samejima M."/>
            <person name="Suzuki H."/>
            <person name="Master E."/>
            <person name="Ferreira P."/>
            <person name="Ruiz-Duenas F.J."/>
            <person name="Held B."/>
            <person name="Canessa P."/>
            <person name="Larrondo L.F."/>
            <person name="Schmoll M."/>
            <person name="Druzhinina I.S."/>
            <person name="Kubicek C.P."/>
            <person name="Gaskell J.A."/>
            <person name="Kersten P."/>
            <person name="St John F."/>
            <person name="Glasner J."/>
            <person name="Sabat G."/>
            <person name="Splinter BonDurant S."/>
            <person name="Syed K."/>
            <person name="Yadav J."/>
            <person name="Mgbeahuruike A.C."/>
            <person name="Kovalchuk A."/>
            <person name="Asiegbu F.O."/>
            <person name="Lackner G."/>
            <person name="Hoffmeister D."/>
            <person name="Rencoret J."/>
            <person name="Gutierrez A."/>
            <person name="Sun H."/>
            <person name="Lindquist E."/>
            <person name="Barry K."/>
            <person name="Riley R."/>
            <person name="Grigoriev I.V."/>
            <person name="Henrissat B."/>
            <person name="Kues U."/>
            <person name="Berka R.M."/>
            <person name="Martinez A.T."/>
            <person name="Covert S.F."/>
            <person name="Blanchette R.A."/>
            <person name="Cullen D."/>
        </authorList>
    </citation>
    <scope>NUCLEOTIDE SEQUENCE [LARGE SCALE GENOMIC DNA]</scope>
    <source>
        <strain evidence="11 12">11061_1 CR5-6</strain>
    </source>
</reference>
<evidence type="ECO:0000259" key="10">
    <source>
        <dbReference type="PROSITE" id="PS51910"/>
    </source>
</evidence>
<evidence type="ECO:0000256" key="2">
    <source>
        <dbReference type="ARBA" id="ARBA00022801"/>
    </source>
</evidence>
<evidence type="ECO:0000256" key="3">
    <source>
        <dbReference type="ARBA" id="ARBA00023024"/>
    </source>
</evidence>
<dbReference type="InterPro" id="IPR029070">
    <property type="entry name" value="Chitinase_insertion_sf"/>
</dbReference>
<dbReference type="InterPro" id="IPR050314">
    <property type="entry name" value="Glycosyl_Hydrlase_18"/>
</dbReference>
<dbReference type="InterPro" id="IPR017853">
    <property type="entry name" value="GH"/>
</dbReference>
<dbReference type="GO" id="GO:0006032">
    <property type="term" value="P:chitin catabolic process"/>
    <property type="evidence" value="ECO:0007669"/>
    <property type="project" value="UniProtKB-KW"/>
</dbReference>
<dbReference type="Pfam" id="PF00704">
    <property type="entry name" value="Glyco_hydro_18"/>
    <property type="match status" value="1"/>
</dbReference>
<feature type="compositionally biased region" description="Low complexity" evidence="9">
    <location>
        <begin position="264"/>
        <end position="275"/>
    </location>
</feature>
<feature type="region of interest" description="Disordered" evidence="9">
    <location>
        <begin position="330"/>
        <end position="358"/>
    </location>
</feature>
<evidence type="ECO:0000313" key="11">
    <source>
        <dbReference type="EMBL" id="KIP02119.1"/>
    </source>
</evidence>
<gene>
    <name evidence="11" type="ORF">PHLGIDRAFT_79600</name>
</gene>
<evidence type="ECO:0000313" key="12">
    <source>
        <dbReference type="Proteomes" id="UP000053257"/>
    </source>
</evidence>